<dbReference type="GO" id="GO:0030687">
    <property type="term" value="C:preribosome, large subunit precursor"/>
    <property type="evidence" value="ECO:0007669"/>
    <property type="project" value="TreeGrafter"/>
</dbReference>
<evidence type="ECO:0000259" key="2">
    <source>
        <dbReference type="Pfam" id="PF10338"/>
    </source>
</evidence>
<accession>A0A2T7A506</accession>
<dbReference type="EMBL" id="NESQ01000021">
    <property type="protein sequence ID" value="PUU82819.1"/>
    <property type="molecule type" value="Genomic_DNA"/>
</dbReference>
<dbReference type="InterPro" id="IPR019434">
    <property type="entry name" value="DUF2423"/>
</dbReference>
<gene>
    <name evidence="3" type="ORF">B9Z19DRAFT_1120082</name>
</gene>
<dbReference type="PANTHER" id="PTHR28219">
    <property type="entry name" value="UPF0642 PROTEIN YBL028C"/>
    <property type="match status" value="1"/>
</dbReference>
<reference evidence="3 4" key="1">
    <citation type="submission" date="2017-04" db="EMBL/GenBank/DDBJ databases">
        <title>Draft genome sequence of Tuber borchii Vittad., a whitish edible truffle.</title>
        <authorList>
            <consortium name="DOE Joint Genome Institute"/>
            <person name="Murat C."/>
            <person name="Kuo A."/>
            <person name="Barry K.W."/>
            <person name="Clum A."/>
            <person name="Dockter R.B."/>
            <person name="Fauchery L."/>
            <person name="Iotti M."/>
            <person name="Kohler A."/>
            <person name="Labutti K."/>
            <person name="Lindquist E.A."/>
            <person name="Lipzen A."/>
            <person name="Ohm R.A."/>
            <person name="Wang M."/>
            <person name="Grigoriev I.V."/>
            <person name="Zambonelli A."/>
            <person name="Martin F.M."/>
        </authorList>
    </citation>
    <scope>NUCLEOTIDE SEQUENCE [LARGE SCALE GENOMIC DNA]</scope>
    <source>
        <strain evidence="3 4">Tbo3840</strain>
    </source>
</reference>
<evidence type="ECO:0000313" key="3">
    <source>
        <dbReference type="EMBL" id="PUU82819.1"/>
    </source>
</evidence>
<keyword evidence="4" id="KW-1185">Reference proteome</keyword>
<sequence length="133" mass="14694">MAKSARASRTKSNNARLRATVFAPADAARTQRLSERLLAAAKAREEAKMQVEGEGQENGDGVFPSLDEEEEEEEGERMELEKEEDKEKSAGSLKKVKKVSAGRIKRRQASKHAVVFPSLRKGGRKKGGRISKK</sequence>
<protein>
    <recommendedName>
        <fullName evidence="2">DUF2423 domain-containing protein</fullName>
    </recommendedName>
</protein>
<name>A0A2T7A506_TUBBO</name>
<feature type="compositionally biased region" description="Basic residues" evidence="1">
    <location>
        <begin position="121"/>
        <end position="133"/>
    </location>
</feature>
<feature type="domain" description="DUF2423" evidence="2">
    <location>
        <begin position="1"/>
        <end position="43"/>
    </location>
</feature>
<feature type="compositionally biased region" description="Basic residues" evidence="1">
    <location>
        <begin position="94"/>
        <end position="110"/>
    </location>
</feature>
<feature type="compositionally biased region" description="Acidic residues" evidence="1">
    <location>
        <begin position="66"/>
        <end position="76"/>
    </location>
</feature>
<comment type="caution">
    <text evidence="3">The sequence shown here is derived from an EMBL/GenBank/DDBJ whole genome shotgun (WGS) entry which is preliminary data.</text>
</comment>
<dbReference type="AlphaFoldDB" id="A0A2T7A506"/>
<dbReference type="Pfam" id="PF10338">
    <property type="entry name" value="YBL028C_N"/>
    <property type="match status" value="1"/>
</dbReference>
<evidence type="ECO:0000313" key="4">
    <source>
        <dbReference type="Proteomes" id="UP000244722"/>
    </source>
</evidence>
<dbReference type="OrthoDB" id="4087970at2759"/>
<dbReference type="PANTHER" id="PTHR28219:SF1">
    <property type="entry name" value="UPF0642 PROTEIN YBL028C"/>
    <property type="match status" value="1"/>
</dbReference>
<proteinExistence type="predicted"/>
<organism evidence="3 4">
    <name type="scientific">Tuber borchii</name>
    <name type="common">White truffle</name>
    <dbReference type="NCBI Taxonomy" id="42251"/>
    <lineage>
        <taxon>Eukaryota</taxon>
        <taxon>Fungi</taxon>
        <taxon>Dikarya</taxon>
        <taxon>Ascomycota</taxon>
        <taxon>Pezizomycotina</taxon>
        <taxon>Pezizomycetes</taxon>
        <taxon>Pezizales</taxon>
        <taxon>Tuberaceae</taxon>
        <taxon>Tuber</taxon>
    </lineage>
</organism>
<feature type="compositionally biased region" description="Basic and acidic residues" evidence="1">
    <location>
        <begin position="77"/>
        <end position="89"/>
    </location>
</feature>
<evidence type="ECO:0000256" key="1">
    <source>
        <dbReference type="SAM" id="MobiDB-lite"/>
    </source>
</evidence>
<feature type="region of interest" description="Disordered" evidence="1">
    <location>
        <begin position="43"/>
        <end position="133"/>
    </location>
</feature>
<dbReference type="Proteomes" id="UP000244722">
    <property type="component" value="Unassembled WGS sequence"/>
</dbReference>